<dbReference type="HOGENOM" id="CLU_105743_0_0_11"/>
<dbReference type="OrthoDB" id="3218417at2"/>
<feature type="region of interest" description="Disordered" evidence="1">
    <location>
        <begin position="56"/>
        <end position="82"/>
    </location>
</feature>
<dbReference type="Proteomes" id="UP000032604">
    <property type="component" value="Chromosome"/>
</dbReference>
<dbReference type="AlphaFoldDB" id="A0A0D5CGE6"/>
<evidence type="ECO:0000313" key="2">
    <source>
        <dbReference type="EMBL" id="AJW78327.1"/>
    </source>
</evidence>
<evidence type="ECO:0000313" key="4">
    <source>
        <dbReference type="Proteomes" id="UP000032604"/>
    </source>
</evidence>
<dbReference type="EMBL" id="CP011043">
    <property type="protein sequence ID" value="AJW78327.1"/>
    <property type="molecule type" value="Genomic_DNA"/>
</dbReference>
<evidence type="ECO:0000256" key="1">
    <source>
        <dbReference type="SAM" id="MobiDB-lite"/>
    </source>
</evidence>
<dbReference type="RefSeq" id="WP_045526913.1">
    <property type="nucleotide sequence ID" value="NZ_CP011043.1"/>
</dbReference>
<dbReference type="EMBL" id="QWEA01000106">
    <property type="protein sequence ID" value="RIJ43983.1"/>
    <property type="molecule type" value="Genomic_DNA"/>
</dbReference>
<dbReference type="Pfam" id="PF12277">
    <property type="entry name" value="DUF3618"/>
    <property type="match status" value="1"/>
</dbReference>
<evidence type="ECO:0000313" key="3">
    <source>
        <dbReference type="EMBL" id="RIJ43983.1"/>
    </source>
</evidence>
<reference evidence="3 5" key="2">
    <citation type="submission" date="2018-08" db="EMBL/GenBank/DDBJ databases">
        <title>Genome Sequence of Clavibacter michiganensis Subspecies type strains, and the Atypical Peach-Colored Strains Isolated from Tomato.</title>
        <authorList>
            <person name="Osdaghi E."/>
            <person name="Portier P."/>
            <person name="Briand M."/>
            <person name="Jacques M.-A."/>
        </authorList>
    </citation>
    <scope>NUCLEOTIDE SEQUENCE [LARGE SCALE GENOMIC DNA]</scope>
    <source>
        <strain evidence="3 5">CFBP 6488</strain>
    </source>
</reference>
<evidence type="ECO:0000313" key="5">
    <source>
        <dbReference type="Proteomes" id="UP000266634"/>
    </source>
</evidence>
<protein>
    <submittedName>
        <fullName evidence="3">DUF3618 domain-containing protein</fullName>
    </submittedName>
</protein>
<dbReference type="KEGG" id="cmh:VO01_03570"/>
<dbReference type="Proteomes" id="UP000266634">
    <property type="component" value="Unassembled WGS sequence"/>
</dbReference>
<reference evidence="2 4" key="1">
    <citation type="journal article" date="2015" name="Genome Announc.">
        <title>Complete Genome Sequence of Clavibacter michiganensis subsp. insidiosus R1-1 Using PacBio Single-Molecule Real-Time Technology.</title>
        <authorList>
            <person name="Lu Y."/>
            <person name="Samac D.A."/>
            <person name="Glazebrook J."/>
            <person name="Ishimaru C.A."/>
        </authorList>
    </citation>
    <scope>NUCLEOTIDE SEQUENCE [LARGE SCALE GENOMIC DNA]</scope>
    <source>
        <strain evidence="2 4">R1-1</strain>
    </source>
</reference>
<sequence>MSDNPEQIRAEIERTRNELSIDVDAVADKVTPAKVAQRQTDKVRGALSNVKDSVLGSAGDARSSVGDAVSGTAGAAKGKGQGNPLGLGLVAFGAGLLIASLIPASDKEKELASTVKDKAQPLVEKATDAAKDVASELKEPAQQAAAAVKDTATDSADTVRSEAQSTAQDVQASAQDAKQAVQDDARS</sequence>
<feature type="region of interest" description="Disordered" evidence="1">
    <location>
        <begin position="113"/>
        <end position="187"/>
    </location>
</feature>
<name>A0A0D5CGE6_9MICO</name>
<accession>A0A0D5CGE6</accession>
<dbReference type="Gene3D" id="1.20.120.20">
    <property type="entry name" value="Apolipoprotein"/>
    <property type="match status" value="1"/>
</dbReference>
<dbReference type="PATRIC" id="fig|33014.5.peg.751"/>
<dbReference type="InterPro" id="IPR022062">
    <property type="entry name" value="DUF3618"/>
</dbReference>
<feature type="compositionally biased region" description="Basic and acidic residues" evidence="1">
    <location>
        <begin position="113"/>
        <end position="139"/>
    </location>
</feature>
<gene>
    <name evidence="3" type="ORF">DZF93_04540</name>
    <name evidence="2" type="ORF">VO01_03570</name>
</gene>
<feature type="compositionally biased region" description="Low complexity" evidence="1">
    <location>
        <begin position="141"/>
        <end position="180"/>
    </location>
</feature>
<organism evidence="2 4">
    <name type="scientific">Clavibacter michiganensis subsp. insidiosus</name>
    <dbReference type="NCBI Taxonomy" id="33014"/>
    <lineage>
        <taxon>Bacteria</taxon>
        <taxon>Bacillati</taxon>
        <taxon>Actinomycetota</taxon>
        <taxon>Actinomycetes</taxon>
        <taxon>Micrococcales</taxon>
        <taxon>Microbacteriaceae</taxon>
        <taxon>Clavibacter</taxon>
    </lineage>
</organism>
<proteinExistence type="predicted"/>